<feature type="transmembrane region" description="Helical" evidence="7">
    <location>
        <begin position="52"/>
        <end position="75"/>
    </location>
</feature>
<proteinExistence type="inferred from homology"/>
<feature type="transmembrane region" description="Helical" evidence="7">
    <location>
        <begin position="441"/>
        <end position="462"/>
    </location>
</feature>
<dbReference type="PANTHER" id="PTHR11654">
    <property type="entry name" value="OLIGOPEPTIDE TRANSPORTER-RELATED"/>
    <property type="match status" value="1"/>
</dbReference>
<protein>
    <recommendedName>
        <fullName evidence="10">Peptide transporter</fullName>
    </recommendedName>
</protein>
<feature type="transmembrane region" description="Helical" evidence="7">
    <location>
        <begin position="377"/>
        <end position="397"/>
    </location>
</feature>
<dbReference type="GO" id="GO:0015833">
    <property type="term" value="P:peptide transport"/>
    <property type="evidence" value="ECO:0007669"/>
    <property type="project" value="UniProtKB-KW"/>
</dbReference>
<keyword evidence="3 7" id="KW-0812">Transmembrane</keyword>
<feature type="transmembrane region" description="Helical" evidence="7">
    <location>
        <begin position="81"/>
        <end position="99"/>
    </location>
</feature>
<keyword evidence="4" id="KW-0813">Transport</keyword>
<evidence type="ECO:0000256" key="4">
    <source>
        <dbReference type="ARBA" id="ARBA00022856"/>
    </source>
</evidence>
<dbReference type="EMBL" id="OU895880">
    <property type="protein sequence ID" value="CAG9810832.1"/>
    <property type="molecule type" value="Genomic_DNA"/>
</dbReference>
<evidence type="ECO:0000256" key="5">
    <source>
        <dbReference type="ARBA" id="ARBA00022989"/>
    </source>
</evidence>
<comment type="subcellular location">
    <subcellularLocation>
        <location evidence="1">Membrane</location>
        <topology evidence="1">Multi-pass membrane protein</topology>
    </subcellularLocation>
</comment>
<name>A0A9N9S9N2_9DIPT</name>
<evidence type="ECO:0000313" key="9">
    <source>
        <dbReference type="Proteomes" id="UP001153620"/>
    </source>
</evidence>
<dbReference type="Pfam" id="PF00854">
    <property type="entry name" value="PTR2"/>
    <property type="match status" value="1"/>
</dbReference>
<dbReference type="OrthoDB" id="205993at2759"/>
<keyword evidence="9" id="KW-1185">Reference proteome</keyword>
<reference evidence="8" key="1">
    <citation type="submission" date="2022-01" db="EMBL/GenBank/DDBJ databases">
        <authorList>
            <person name="King R."/>
        </authorList>
    </citation>
    <scope>NUCLEOTIDE SEQUENCE</scope>
</reference>
<feature type="transmembrane region" description="Helical" evidence="7">
    <location>
        <begin position="16"/>
        <end position="40"/>
    </location>
</feature>
<feature type="transmembrane region" description="Helical" evidence="7">
    <location>
        <begin position="106"/>
        <end position="126"/>
    </location>
</feature>
<dbReference type="Gene3D" id="1.20.1250.20">
    <property type="entry name" value="MFS general substrate transporter like domains"/>
    <property type="match status" value="1"/>
</dbReference>
<dbReference type="GO" id="GO:0016020">
    <property type="term" value="C:membrane"/>
    <property type="evidence" value="ECO:0007669"/>
    <property type="project" value="UniProtKB-SubCell"/>
</dbReference>
<feature type="transmembrane region" description="Helical" evidence="7">
    <location>
        <begin position="265"/>
        <end position="283"/>
    </location>
</feature>
<feature type="transmembrane region" description="Helical" evidence="7">
    <location>
        <begin position="345"/>
        <end position="365"/>
    </location>
</feature>
<keyword evidence="4" id="KW-0571">Peptide transport</keyword>
<sequence length="513" mass="57539">MDQNKARDMPKPVPFIIFYALFERYSSMGVAAILAIFLNTKLGLSEHASTAIYHYFYFASYFFGIIGAIIADNWLGRFRTLFFGMSILGGLGNLLLAVGTIAYLSYLINSFTTVALLLISFGIGCLEPNLPAYSGDQYRLPLEERGFALCIGLLFIMQNAARVVAMIVGPVLRSRTKCFGADDCYPLIFGIFVAAKFFAIMLLTFGRKYAVVVTPSGNMFTKVLGCVWFGLKGKFSSTDNRSYNHWLDRSEKKYGKRIVADTKRVLHVLALLPPLVITASLYFQQASRWVFQSRQMDGQIGSFNIKPDQVPLVNALSVVVFVPLCEYVFNPLLSKIGIKTNLHRVILGGFLSATAFLIAALVQFQVDQRQLHMVWQIPQHMVLALGEVLVYVQILQFAYTQAPKEMKSVLQAFFSMIIGGGNLIVALIASTRLFESMAYEYLMFAGIVYIAMIIFAVLAARYEYVDVEELEKLDKMAEYDGFEAVDESSALNNPQKVKKVENVMKSYEMRAIH</sequence>
<evidence type="ECO:0000256" key="2">
    <source>
        <dbReference type="ARBA" id="ARBA00005982"/>
    </source>
</evidence>
<comment type="similarity">
    <text evidence="2">Belongs to the major facilitator superfamily. Proton-dependent oligopeptide transporter (POT/PTR) (TC 2.A.17) family.</text>
</comment>
<feature type="transmembrane region" description="Helical" evidence="7">
    <location>
        <begin position="146"/>
        <end position="172"/>
    </location>
</feature>
<keyword evidence="4" id="KW-0653">Protein transport</keyword>
<reference evidence="8" key="2">
    <citation type="submission" date="2022-10" db="EMBL/GenBank/DDBJ databases">
        <authorList>
            <consortium name="ENA_rothamsted_submissions"/>
            <consortium name="culmorum"/>
            <person name="King R."/>
        </authorList>
    </citation>
    <scope>NUCLEOTIDE SEQUENCE</scope>
</reference>
<keyword evidence="6 7" id="KW-0472">Membrane</keyword>
<organism evidence="8 9">
    <name type="scientific">Chironomus riparius</name>
    <dbReference type="NCBI Taxonomy" id="315576"/>
    <lineage>
        <taxon>Eukaryota</taxon>
        <taxon>Metazoa</taxon>
        <taxon>Ecdysozoa</taxon>
        <taxon>Arthropoda</taxon>
        <taxon>Hexapoda</taxon>
        <taxon>Insecta</taxon>
        <taxon>Pterygota</taxon>
        <taxon>Neoptera</taxon>
        <taxon>Endopterygota</taxon>
        <taxon>Diptera</taxon>
        <taxon>Nematocera</taxon>
        <taxon>Chironomoidea</taxon>
        <taxon>Chironomidae</taxon>
        <taxon>Chironominae</taxon>
        <taxon>Chironomus</taxon>
    </lineage>
</organism>
<evidence type="ECO:0008006" key="10">
    <source>
        <dbReference type="Google" id="ProtNLM"/>
    </source>
</evidence>
<feature type="transmembrane region" description="Helical" evidence="7">
    <location>
        <begin position="184"/>
        <end position="203"/>
    </location>
</feature>
<dbReference type="GO" id="GO:0022857">
    <property type="term" value="F:transmembrane transporter activity"/>
    <property type="evidence" value="ECO:0007669"/>
    <property type="project" value="InterPro"/>
</dbReference>
<gene>
    <name evidence="8" type="ORF">CHIRRI_LOCUS13644</name>
</gene>
<feature type="transmembrane region" description="Helical" evidence="7">
    <location>
        <begin position="312"/>
        <end position="333"/>
    </location>
</feature>
<dbReference type="InterPro" id="IPR000109">
    <property type="entry name" value="POT_fam"/>
</dbReference>
<accession>A0A9N9S9N2</accession>
<evidence type="ECO:0000256" key="3">
    <source>
        <dbReference type="ARBA" id="ARBA00022692"/>
    </source>
</evidence>
<dbReference type="Proteomes" id="UP001153620">
    <property type="component" value="Chromosome 4"/>
</dbReference>
<dbReference type="AlphaFoldDB" id="A0A9N9S9N2"/>
<evidence type="ECO:0000313" key="8">
    <source>
        <dbReference type="EMBL" id="CAG9810832.1"/>
    </source>
</evidence>
<evidence type="ECO:0000256" key="1">
    <source>
        <dbReference type="ARBA" id="ARBA00004141"/>
    </source>
</evidence>
<keyword evidence="5 7" id="KW-1133">Transmembrane helix</keyword>
<dbReference type="SUPFAM" id="SSF103473">
    <property type="entry name" value="MFS general substrate transporter"/>
    <property type="match status" value="1"/>
</dbReference>
<evidence type="ECO:0000256" key="7">
    <source>
        <dbReference type="SAM" id="Phobius"/>
    </source>
</evidence>
<dbReference type="InterPro" id="IPR036259">
    <property type="entry name" value="MFS_trans_sf"/>
</dbReference>
<evidence type="ECO:0000256" key="6">
    <source>
        <dbReference type="ARBA" id="ARBA00023136"/>
    </source>
</evidence>
<feature type="transmembrane region" description="Helical" evidence="7">
    <location>
        <begin position="409"/>
        <end position="429"/>
    </location>
</feature>